<feature type="compositionally biased region" description="Basic residues" evidence="1">
    <location>
        <begin position="144"/>
        <end position="161"/>
    </location>
</feature>
<accession>A0A8X6JZ27</accession>
<organism evidence="2 3">
    <name type="scientific">Trichonephila inaurata madagascariensis</name>
    <dbReference type="NCBI Taxonomy" id="2747483"/>
    <lineage>
        <taxon>Eukaryota</taxon>
        <taxon>Metazoa</taxon>
        <taxon>Ecdysozoa</taxon>
        <taxon>Arthropoda</taxon>
        <taxon>Chelicerata</taxon>
        <taxon>Arachnida</taxon>
        <taxon>Araneae</taxon>
        <taxon>Araneomorphae</taxon>
        <taxon>Entelegynae</taxon>
        <taxon>Araneoidea</taxon>
        <taxon>Nephilidae</taxon>
        <taxon>Trichonephila</taxon>
        <taxon>Trichonephila inaurata</taxon>
    </lineage>
</organism>
<keyword evidence="3" id="KW-1185">Reference proteome</keyword>
<feature type="region of interest" description="Disordered" evidence="1">
    <location>
        <begin position="143"/>
        <end position="213"/>
    </location>
</feature>
<protein>
    <submittedName>
        <fullName evidence="2">Uncharacterized protein</fullName>
    </submittedName>
</protein>
<gene>
    <name evidence="2" type="ORF">TNIN_338981</name>
</gene>
<dbReference type="EMBL" id="BMAV01026087">
    <property type="protein sequence ID" value="GFS47226.1"/>
    <property type="molecule type" value="Genomic_DNA"/>
</dbReference>
<feature type="compositionally biased region" description="Pro residues" evidence="1">
    <location>
        <begin position="170"/>
        <end position="187"/>
    </location>
</feature>
<comment type="caution">
    <text evidence="2">The sequence shown here is derived from an EMBL/GenBank/DDBJ whole genome shotgun (WGS) entry which is preliminary data.</text>
</comment>
<dbReference type="Proteomes" id="UP000886998">
    <property type="component" value="Unassembled WGS sequence"/>
</dbReference>
<name>A0A8X6JZ27_9ARAC</name>
<proteinExistence type="predicted"/>
<sequence>MELEDNPPRVSIPKLYVKPAPPITIDNVQFTGHLLKKLQDLTKSKIVGRFAGKSLRVYPETPVVYNTIRRFIDDNKMEAYTFHLREDKVIMRGMPADMPPEEIMEDLTARIRKPPIPLEVIVRASIQRISWVASKTLFTSRLNLTKRKPRKNESTKKKKRCSPNSEKTPPQKPNPVLPKPTVEPPMSPTKLYSQTAASSLPKENPRNSQSSTSTDVNLAIFKMFQDPDVKEMMQVLHKLLRISKSNKPRADKFMEIASL</sequence>
<evidence type="ECO:0000256" key="1">
    <source>
        <dbReference type="SAM" id="MobiDB-lite"/>
    </source>
</evidence>
<dbReference type="AlphaFoldDB" id="A0A8X6JZ27"/>
<evidence type="ECO:0000313" key="3">
    <source>
        <dbReference type="Proteomes" id="UP000886998"/>
    </source>
</evidence>
<reference evidence="2" key="1">
    <citation type="submission" date="2020-08" db="EMBL/GenBank/DDBJ databases">
        <title>Multicomponent nature underlies the extraordinary mechanical properties of spider dragline silk.</title>
        <authorList>
            <person name="Kono N."/>
            <person name="Nakamura H."/>
            <person name="Mori M."/>
            <person name="Yoshida Y."/>
            <person name="Ohtoshi R."/>
            <person name="Malay A.D."/>
            <person name="Moran D.A.P."/>
            <person name="Tomita M."/>
            <person name="Numata K."/>
            <person name="Arakawa K."/>
        </authorList>
    </citation>
    <scope>NUCLEOTIDE SEQUENCE</scope>
</reference>
<evidence type="ECO:0000313" key="2">
    <source>
        <dbReference type="EMBL" id="GFS47226.1"/>
    </source>
</evidence>